<keyword evidence="3" id="KW-1133">Transmembrane helix</keyword>
<dbReference type="EMBL" id="AAYY01000002">
    <property type="protein sequence ID" value="EDP44962.1"/>
    <property type="molecule type" value="Genomic_DNA"/>
</dbReference>
<evidence type="ECO:0000313" key="6">
    <source>
        <dbReference type="Proteomes" id="UP000008837"/>
    </source>
</evidence>
<dbReference type="InterPro" id="IPR023395">
    <property type="entry name" value="MCP_dom_sf"/>
</dbReference>
<dbReference type="Pfam" id="PF00153">
    <property type="entry name" value="Mito_carr"/>
    <property type="match status" value="2"/>
</dbReference>
<evidence type="ECO:0000256" key="3">
    <source>
        <dbReference type="ARBA" id="ARBA00022989"/>
    </source>
</evidence>
<dbReference type="OrthoDB" id="10253709at2759"/>
<keyword evidence="2" id="KW-0812">Transmembrane</keyword>
<protein>
    <recommendedName>
        <fullName evidence="7">Mitochondrial carrier</fullName>
    </recommendedName>
</protein>
<name>A8PUT6_MALGO</name>
<dbReference type="PANTHER" id="PTHR46982">
    <property type="entry name" value="CITRATE/OXOGLUTARATE CARRIER PROTEIN"/>
    <property type="match status" value="1"/>
</dbReference>
<dbReference type="GO" id="GO:0005371">
    <property type="term" value="F:tricarboxylate secondary active transmembrane transporter activity"/>
    <property type="evidence" value="ECO:0007669"/>
    <property type="project" value="TreeGrafter"/>
</dbReference>
<gene>
    <name evidence="5" type="ORF">MGL_0769</name>
</gene>
<evidence type="ECO:0000256" key="2">
    <source>
        <dbReference type="ARBA" id="ARBA00022692"/>
    </source>
</evidence>
<keyword evidence="4" id="KW-0472">Membrane</keyword>
<dbReference type="GO" id="GO:0015742">
    <property type="term" value="P:alpha-ketoglutarate transport"/>
    <property type="evidence" value="ECO:0007669"/>
    <property type="project" value="TreeGrafter"/>
</dbReference>
<reference evidence="5 6" key="1">
    <citation type="journal article" date="2007" name="Proc. Natl. Acad. Sci. U.S.A.">
        <title>Dandruff-associated Malassezia genomes reveal convergent and divergent virulence traits shared with plant and human fungal pathogens.</title>
        <authorList>
            <person name="Xu J."/>
            <person name="Saunders C.W."/>
            <person name="Hu P."/>
            <person name="Grant R.A."/>
            <person name="Boekhout T."/>
            <person name="Kuramae E.E."/>
            <person name="Kronstad J.W."/>
            <person name="Deangelis Y.M."/>
            <person name="Reeder N.L."/>
            <person name="Johnstone K.R."/>
            <person name="Leland M."/>
            <person name="Fieno A.M."/>
            <person name="Begley W.M."/>
            <person name="Sun Y."/>
            <person name="Lacey M.P."/>
            <person name="Chaudhary T."/>
            <person name="Keough T."/>
            <person name="Chu L."/>
            <person name="Sears R."/>
            <person name="Yuan B."/>
            <person name="Dawson T.L.Jr."/>
        </authorList>
    </citation>
    <scope>NUCLEOTIDE SEQUENCE [LARGE SCALE GENOMIC DNA]</scope>
    <source>
        <strain evidence="6">ATCC MYA-4612 / CBS 7966</strain>
    </source>
</reference>
<comment type="subcellular location">
    <subcellularLocation>
        <location evidence="1">Membrane</location>
        <topology evidence="1">Multi-pass membrane protein</topology>
    </subcellularLocation>
</comment>
<dbReference type="GO" id="GO:0005739">
    <property type="term" value="C:mitochondrion"/>
    <property type="evidence" value="ECO:0007669"/>
    <property type="project" value="TreeGrafter"/>
</dbReference>
<dbReference type="OMA" id="FVTMFRT"/>
<evidence type="ECO:0000256" key="4">
    <source>
        <dbReference type="ARBA" id="ARBA00023136"/>
    </source>
</evidence>
<dbReference type="STRING" id="425265.A8PUT6"/>
<dbReference type="Gene3D" id="1.50.40.10">
    <property type="entry name" value="Mitochondrial carrier domain"/>
    <property type="match status" value="1"/>
</dbReference>
<dbReference type="AlphaFoldDB" id="A8PUT6"/>
<dbReference type="InterPro" id="IPR053017">
    <property type="entry name" value="Mito_Cit/Oxoglu_Carrier"/>
</dbReference>
<dbReference type="Proteomes" id="UP000008837">
    <property type="component" value="Unassembled WGS sequence"/>
</dbReference>
<dbReference type="GeneID" id="5856482"/>
<comment type="caution">
    <text evidence="5">The sequence shown here is derived from an EMBL/GenBank/DDBJ whole genome shotgun (WGS) entry which is preliminary data.</text>
</comment>
<dbReference type="PANTHER" id="PTHR46982:SF1">
    <property type="entry name" value="CITRATE_OXOGLUTARATE CARRIER PROTEIN"/>
    <property type="match status" value="1"/>
</dbReference>
<dbReference type="GO" id="GO:0016020">
    <property type="term" value="C:membrane"/>
    <property type="evidence" value="ECO:0007669"/>
    <property type="project" value="UniProtKB-SubCell"/>
</dbReference>
<dbReference type="RefSeq" id="XP_001732176.1">
    <property type="nucleotide sequence ID" value="XM_001732124.1"/>
</dbReference>
<sequence length="231" mass="24813">MAPAQGGFSWSNIAVGAVMNMFEVTTLGQPFEVIKTQMASNRTQTMWQALKTVSSRGGVLGFYQGLIPWAWIEASTKGAVLLFTSTEVQKVAKSLGMGPGAAGLFGGMTGGIVQAYATMGFCTCMKTAEITRQKQMASGEAPPSTWKVFADIYRREGIRGINKGVNAVAVRQMTNWGSRMGFARLAEAPVRRFSGKTDGEKLSNVERVLCSTVGGALATWNQPIEVIRVEV</sequence>
<keyword evidence="6" id="KW-1185">Reference proteome</keyword>
<dbReference type="FunFam" id="1.50.40.10:FF:000078">
    <property type="entry name" value="Mitochondrial DNA replication protein YHM2"/>
    <property type="match status" value="1"/>
</dbReference>
<accession>A8PUT6</accession>
<dbReference type="VEuPathDB" id="FungiDB:MGL_0769"/>
<dbReference type="InParanoid" id="A8PUT6"/>
<evidence type="ECO:0008006" key="7">
    <source>
        <dbReference type="Google" id="ProtNLM"/>
    </source>
</evidence>
<dbReference type="InterPro" id="IPR018108">
    <property type="entry name" value="MCP_transmembrane"/>
</dbReference>
<evidence type="ECO:0000256" key="1">
    <source>
        <dbReference type="ARBA" id="ARBA00004141"/>
    </source>
</evidence>
<proteinExistence type="predicted"/>
<dbReference type="SUPFAM" id="SSF103506">
    <property type="entry name" value="Mitochondrial carrier"/>
    <property type="match status" value="1"/>
</dbReference>
<organism evidence="5 6">
    <name type="scientific">Malassezia globosa (strain ATCC MYA-4612 / CBS 7966)</name>
    <name type="common">Dandruff-associated fungus</name>
    <dbReference type="NCBI Taxonomy" id="425265"/>
    <lineage>
        <taxon>Eukaryota</taxon>
        <taxon>Fungi</taxon>
        <taxon>Dikarya</taxon>
        <taxon>Basidiomycota</taxon>
        <taxon>Ustilaginomycotina</taxon>
        <taxon>Malasseziomycetes</taxon>
        <taxon>Malasseziales</taxon>
        <taxon>Malasseziaceae</taxon>
        <taxon>Malassezia</taxon>
    </lineage>
</organism>
<evidence type="ECO:0000313" key="5">
    <source>
        <dbReference type="EMBL" id="EDP44962.1"/>
    </source>
</evidence>
<dbReference type="KEGG" id="mgl:MGL_0769"/>
<dbReference type="FunCoup" id="A8PUT6">
    <property type="interactions" value="133"/>
</dbReference>
<dbReference type="GO" id="GO:0006843">
    <property type="term" value="P:mitochondrial citrate transmembrane transport"/>
    <property type="evidence" value="ECO:0007669"/>
    <property type="project" value="TreeGrafter"/>
</dbReference>